<dbReference type="EC" id="3.1.26.5" evidence="7 8"/>
<dbReference type="EMBL" id="CP121694">
    <property type="protein sequence ID" value="WRO20545.1"/>
    <property type="molecule type" value="Genomic_DNA"/>
</dbReference>
<gene>
    <name evidence="7 9" type="primary">rnpA</name>
    <name evidence="9" type="ORF">MFMK1_000327</name>
</gene>
<dbReference type="InterPro" id="IPR014721">
    <property type="entry name" value="Ribsml_uS5_D2-typ_fold_subgr"/>
</dbReference>
<evidence type="ECO:0000256" key="4">
    <source>
        <dbReference type="ARBA" id="ARBA00022759"/>
    </source>
</evidence>
<protein>
    <recommendedName>
        <fullName evidence="7 8">Ribonuclease P protein component</fullName>
        <shortName evidence="7">RNase P protein</shortName>
        <shortName evidence="7">RNaseP protein</shortName>
        <ecNumber evidence="7 8">3.1.26.5</ecNumber>
    </recommendedName>
    <alternativeName>
        <fullName evidence="7">Protein C5</fullName>
    </alternativeName>
</protein>
<evidence type="ECO:0000256" key="3">
    <source>
        <dbReference type="ARBA" id="ARBA00022722"/>
    </source>
</evidence>
<keyword evidence="10" id="KW-1185">Reference proteome</keyword>
<dbReference type="Proteomes" id="UP001329915">
    <property type="component" value="Chromosome"/>
</dbReference>
<evidence type="ECO:0000313" key="9">
    <source>
        <dbReference type="EMBL" id="WRO20545.1"/>
    </source>
</evidence>
<name>A0AAU0UHQ2_9FIRM</name>
<dbReference type="GO" id="GO:0030677">
    <property type="term" value="C:ribonuclease P complex"/>
    <property type="evidence" value="ECO:0007669"/>
    <property type="project" value="TreeGrafter"/>
</dbReference>
<keyword evidence="3 7" id="KW-0540">Nuclease</keyword>
<dbReference type="GO" id="GO:0001682">
    <property type="term" value="P:tRNA 5'-leader removal"/>
    <property type="evidence" value="ECO:0007669"/>
    <property type="project" value="UniProtKB-UniRule"/>
</dbReference>
<sequence>MLAGENRLKRKKDFNRVYRYGKSYANDILVIYVFANNLSPTRIGFSVSKKVGKAVLRNRIKRVLREMCRENLDQFPSGYDIIFIARQKIKGINQHLIEVKLLQLLEKAGKKSGAFK</sequence>
<accession>A0AAU0UHQ2</accession>
<reference evidence="9 10" key="1">
    <citation type="submission" date="2023-04" db="EMBL/GenBank/DDBJ databases">
        <authorList>
            <person name="Hsu D."/>
        </authorList>
    </citation>
    <scope>NUCLEOTIDE SEQUENCE [LARGE SCALE GENOMIC DNA]</scope>
    <source>
        <strain evidence="9 10">MK1</strain>
    </source>
</reference>
<dbReference type="RefSeq" id="WP_366923438.1">
    <property type="nucleotide sequence ID" value="NZ_CP121694.1"/>
</dbReference>
<dbReference type="PROSITE" id="PS00648">
    <property type="entry name" value="RIBONUCLEASE_P"/>
    <property type="match status" value="1"/>
</dbReference>
<evidence type="ECO:0000256" key="2">
    <source>
        <dbReference type="ARBA" id="ARBA00022694"/>
    </source>
</evidence>
<dbReference type="InterPro" id="IPR020539">
    <property type="entry name" value="RNase_P_CS"/>
</dbReference>
<dbReference type="AlphaFoldDB" id="A0AAU0UHQ2"/>
<dbReference type="GO" id="GO:0004526">
    <property type="term" value="F:ribonuclease P activity"/>
    <property type="evidence" value="ECO:0007669"/>
    <property type="project" value="UniProtKB-UniRule"/>
</dbReference>
<dbReference type="GO" id="GO:0000049">
    <property type="term" value="F:tRNA binding"/>
    <property type="evidence" value="ECO:0007669"/>
    <property type="project" value="UniProtKB-UniRule"/>
</dbReference>
<keyword evidence="2 7" id="KW-0819">tRNA processing</keyword>
<evidence type="ECO:0000256" key="5">
    <source>
        <dbReference type="ARBA" id="ARBA00022801"/>
    </source>
</evidence>
<dbReference type="SUPFAM" id="SSF54211">
    <property type="entry name" value="Ribosomal protein S5 domain 2-like"/>
    <property type="match status" value="1"/>
</dbReference>
<organism evidence="9 10">
    <name type="scientific">Metallumcola ferriviriculae</name>
    <dbReference type="NCBI Taxonomy" id="3039180"/>
    <lineage>
        <taxon>Bacteria</taxon>
        <taxon>Bacillati</taxon>
        <taxon>Bacillota</taxon>
        <taxon>Clostridia</taxon>
        <taxon>Neomoorellales</taxon>
        <taxon>Desulfitibacteraceae</taxon>
        <taxon>Metallumcola</taxon>
    </lineage>
</organism>
<keyword evidence="4 7" id="KW-0255">Endonuclease</keyword>
<evidence type="ECO:0000256" key="7">
    <source>
        <dbReference type="HAMAP-Rule" id="MF_00227"/>
    </source>
</evidence>
<dbReference type="NCBIfam" id="TIGR00188">
    <property type="entry name" value="rnpA"/>
    <property type="match status" value="1"/>
</dbReference>
<evidence type="ECO:0000256" key="8">
    <source>
        <dbReference type="NCBIfam" id="TIGR00188"/>
    </source>
</evidence>
<proteinExistence type="inferred from homology"/>
<keyword evidence="6 7" id="KW-0694">RNA-binding</keyword>
<evidence type="ECO:0000256" key="6">
    <source>
        <dbReference type="ARBA" id="ARBA00022884"/>
    </source>
</evidence>
<comment type="function">
    <text evidence="1 7">RNaseP catalyzes the removal of the 5'-leader sequence from pre-tRNA to produce the mature 5'-terminus. It can also cleave other RNA substrates such as 4.5S RNA. The protein component plays an auxiliary but essential role in vivo by binding to the 5'-leader sequence and broadening the substrate specificity of the ribozyme.</text>
</comment>
<evidence type="ECO:0000313" key="10">
    <source>
        <dbReference type="Proteomes" id="UP001329915"/>
    </source>
</evidence>
<dbReference type="Pfam" id="PF00825">
    <property type="entry name" value="Ribonuclease_P"/>
    <property type="match status" value="1"/>
</dbReference>
<comment type="subunit">
    <text evidence="7">Consists of a catalytic RNA component (M1 or rnpB) and a protein subunit.</text>
</comment>
<dbReference type="InterPro" id="IPR020568">
    <property type="entry name" value="Ribosomal_Su5_D2-typ_SF"/>
</dbReference>
<dbReference type="GO" id="GO:0042781">
    <property type="term" value="F:3'-tRNA processing endoribonuclease activity"/>
    <property type="evidence" value="ECO:0007669"/>
    <property type="project" value="TreeGrafter"/>
</dbReference>
<dbReference type="PANTHER" id="PTHR33992">
    <property type="entry name" value="RIBONUCLEASE P PROTEIN COMPONENT"/>
    <property type="match status" value="1"/>
</dbReference>
<evidence type="ECO:0000256" key="1">
    <source>
        <dbReference type="ARBA" id="ARBA00002663"/>
    </source>
</evidence>
<dbReference type="HAMAP" id="MF_00227">
    <property type="entry name" value="RNase_P"/>
    <property type="match status" value="1"/>
</dbReference>
<keyword evidence="5 7" id="KW-0378">Hydrolase</keyword>
<dbReference type="KEGG" id="dbc:MFMK1_000327"/>
<dbReference type="PANTHER" id="PTHR33992:SF1">
    <property type="entry name" value="RIBONUCLEASE P PROTEIN COMPONENT"/>
    <property type="match status" value="1"/>
</dbReference>
<dbReference type="InterPro" id="IPR000100">
    <property type="entry name" value="RNase_P"/>
</dbReference>
<comment type="similarity">
    <text evidence="7">Belongs to the RnpA family.</text>
</comment>
<dbReference type="Gene3D" id="3.30.230.10">
    <property type="match status" value="1"/>
</dbReference>
<comment type="catalytic activity">
    <reaction evidence="7">
        <text>Endonucleolytic cleavage of RNA, removing 5'-extranucleotides from tRNA precursor.</text>
        <dbReference type="EC" id="3.1.26.5"/>
    </reaction>
</comment>